<dbReference type="SUPFAM" id="SSF142433">
    <property type="entry name" value="CinA-like"/>
    <property type="match status" value="1"/>
</dbReference>
<dbReference type="InterPro" id="IPR008136">
    <property type="entry name" value="CinA_C"/>
</dbReference>
<sequence>MSDRPSPGSRLDRPARLARQITAALDAAGHTVAAAESLTAGALCQVLAEAPGASAVLRGGVVAYATELKEGLLGVDAALLREHGPVDAGVAAQMAEGVRRLTGAWYGLATTGVAGPAPQDGHPVGTVFVALASPRGTTTAEPSPAAGDRDGIRRAAVLAALELLHGVLRPPADQGVPRFGSGPAGRRAPCF</sequence>
<dbReference type="Pfam" id="PF02464">
    <property type="entry name" value="CinA"/>
    <property type="match status" value="1"/>
</dbReference>
<reference evidence="4" key="1">
    <citation type="journal article" date="2019" name="Int. J. Syst. Evol. Microbiol.">
        <title>The Global Catalogue of Microorganisms (GCM) 10K type strain sequencing project: providing services to taxonomists for standard genome sequencing and annotation.</title>
        <authorList>
            <consortium name="The Broad Institute Genomics Platform"/>
            <consortium name="The Broad Institute Genome Sequencing Center for Infectious Disease"/>
            <person name="Wu L."/>
            <person name="Ma J."/>
        </authorList>
    </citation>
    <scope>NUCLEOTIDE SEQUENCE [LARGE SCALE GENOMIC DNA]</scope>
    <source>
        <strain evidence="4">JCM 13002</strain>
    </source>
</reference>
<feature type="region of interest" description="Disordered" evidence="1">
    <location>
        <begin position="172"/>
        <end position="191"/>
    </location>
</feature>
<evidence type="ECO:0000313" key="3">
    <source>
        <dbReference type="EMBL" id="GAA1096093.1"/>
    </source>
</evidence>
<proteinExistence type="predicted"/>
<evidence type="ECO:0000256" key="1">
    <source>
        <dbReference type="SAM" id="MobiDB-lite"/>
    </source>
</evidence>
<evidence type="ECO:0000259" key="2">
    <source>
        <dbReference type="Pfam" id="PF02464"/>
    </source>
</evidence>
<feature type="domain" description="CinA C-terminal" evidence="2">
    <location>
        <begin position="16"/>
        <end position="167"/>
    </location>
</feature>
<dbReference type="Gene3D" id="3.90.950.20">
    <property type="entry name" value="CinA-like"/>
    <property type="match status" value="1"/>
</dbReference>
<accession>A0ABP4EAF1</accession>
<name>A0ABP4EAF1_9ACTN</name>
<dbReference type="Proteomes" id="UP001499987">
    <property type="component" value="Unassembled WGS sequence"/>
</dbReference>
<dbReference type="NCBIfam" id="TIGR00199">
    <property type="entry name" value="PncC_domain"/>
    <property type="match status" value="1"/>
</dbReference>
<evidence type="ECO:0000313" key="4">
    <source>
        <dbReference type="Proteomes" id="UP001499987"/>
    </source>
</evidence>
<keyword evidence="4" id="KW-1185">Reference proteome</keyword>
<comment type="caution">
    <text evidence="3">The sequence shown here is derived from an EMBL/GenBank/DDBJ whole genome shotgun (WGS) entry which is preliminary data.</text>
</comment>
<protein>
    <submittedName>
        <fullName evidence="3">CinA family protein</fullName>
    </submittedName>
</protein>
<dbReference type="RefSeq" id="WP_425555224.1">
    <property type="nucleotide sequence ID" value="NZ_BAAALD010000043.1"/>
</dbReference>
<dbReference type="EMBL" id="BAAALD010000043">
    <property type="protein sequence ID" value="GAA1096093.1"/>
    <property type="molecule type" value="Genomic_DNA"/>
</dbReference>
<organism evidence="3 4">
    <name type="scientific">Kitasatospora arboriphila</name>
    <dbReference type="NCBI Taxonomy" id="258052"/>
    <lineage>
        <taxon>Bacteria</taxon>
        <taxon>Bacillati</taxon>
        <taxon>Actinomycetota</taxon>
        <taxon>Actinomycetes</taxon>
        <taxon>Kitasatosporales</taxon>
        <taxon>Streptomycetaceae</taxon>
        <taxon>Kitasatospora</taxon>
    </lineage>
</organism>
<gene>
    <name evidence="3" type="ORF">GCM10009663_44090</name>
</gene>
<dbReference type="InterPro" id="IPR036653">
    <property type="entry name" value="CinA-like_C"/>
</dbReference>